<dbReference type="Pfam" id="PF10639">
    <property type="entry name" value="TMEM234"/>
    <property type="match status" value="1"/>
</dbReference>
<evidence type="ECO:0000313" key="7">
    <source>
        <dbReference type="EMBL" id="KAE9983332.1"/>
    </source>
</evidence>
<feature type="transmembrane region" description="Helical" evidence="6">
    <location>
        <begin position="132"/>
        <end position="150"/>
    </location>
</feature>
<evidence type="ECO:0000256" key="3">
    <source>
        <dbReference type="ARBA" id="ARBA00022692"/>
    </source>
</evidence>
<gene>
    <name evidence="7" type="ORF">EG327_005493</name>
</gene>
<dbReference type="EMBL" id="WNWR01000319">
    <property type="protein sequence ID" value="KAE9983332.1"/>
    <property type="molecule type" value="Genomic_DNA"/>
</dbReference>
<accession>A0A8H3V936</accession>
<comment type="subcellular location">
    <subcellularLocation>
        <location evidence="1">Membrane</location>
        <topology evidence="1">Multi-pass membrane protein</topology>
    </subcellularLocation>
</comment>
<dbReference type="PANTHER" id="PTHR28668">
    <property type="entry name" value="TRANSMEMBRANE PROTEIN 234"/>
    <property type="match status" value="1"/>
</dbReference>
<evidence type="ECO:0000256" key="4">
    <source>
        <dbReference type="ARBA" id="ARBA00022989"/>
    </source>
</evidence>
<feature type="transmembrane region" description="Helical" evidence="6">
    <location>
        <begin position="76"/>
        <end position="95"/>
    </location>
</feature>
<sequence>MSTDTLNTSQPSLFNYVLGFLAVGLAWGFTTPFMRKAAITSTPIPRPKLDNPTSPFLIRKVLEIWYAVYDLVARPAYTIPLLLNLSGSVWFFLLVGQAELSLTVPITNSLAFLFTVLGEWCVDGKAISKDTWLGMVFVLTGIGLCVYSKLDISAPRSNKY</sequence>
<keyword evidence="5 6" id="KW-0472">Membrane</keyword>
<dbReference type="SUPFAM" id="SSF103481">
    <property type="entry name" value="Multidrug resistance efflux transporter EmrE"/>
    <property type="match status" value="1"/>
</dbReference>
<evidence type="ECO:0000256" key="2">
    <source>
        <dbReference type="ARBA" id="ARBA00005977"/>
    </source>
</evidence>
<dbReference type="Proteomes" id="UP000490939">
    <property type="component" value="Unassembled WGS sequence"/>
</dbReference>
<dbReference type="AlphaFoldDB" id="A0A8H3V936"/>
<feature type="transmembrane region" description="Helical" evidence="6">
    <location>
        <begin position="12"/>
        <end position="30"/>
    </location>
</feature>
<proteinExistence type="inferred from homology"/>
<evidence type="ECO:0000313" key="8">
    <source>
        <dbReference type="Proteomes" id="UP000490939"/>
    </source>
</evidence>
<evidence type="ECO:0000256" key="6">
    <source>
        <dbReference type="SAM" id="Phobius"/>
    </source>
</evidence>
<keyword evidence="3 6" id="KW-0812">Transmembrane</keyword>
<feature type="transmembrane region" description="Helical" evidence="6">
    <location>
        <begin position="102"/>
        <end position="120"/>
    </location>
</feature>
<dbReference type="InterPro" id="IPR037185">
    <property type="entry name" value="EmrE-like"/>
</dbReference>
<dbReference type="InterPro" id="IPR018908">
    <property type="entry name" value="TMEM234"/>
</dbReference>
<reference evidence="7 8" key="1">
    <citation type="submission" date="2019-07" db="EMBL/GenBank/DDBJ databases">
        <title>Venturia inaequalis Genome Resource.</title>
        <authorList>
            <person name="Lichtner F.J."/>
        </authorList>
    </citation>
    <scope>NUCLEOTIDE SEQUENCE [LARGE SCALE GENOMIC DNA]</scope>
    <source>
        <strain evidence="7 8">DMI_063113</strain>
    </source>
</reference>
<dbReference type="OrthoDB" id="43458at2759"/>
<evidence type="ECO:0008006" key="9">
    <source>
        <dbReference type="Google" id="ProtNLM"/>
    </source>
</evidence>
<keyword evidence="4 6" id="KW-1133">Transmembrane helix</keyword>
<dbReference type="GO" id="GO:0016020">
    <property type="term" value="C:membrane"/>
    <property type="evidence" value="ECO:0007669"/>
    <property type="project" value="UniProtKB-SubCell"/>
</dbReference>
<name>A0A8H3V936_VENIN</name>
<evidence type="ECO:0000256" key="1">
    <source>
        <dbReference type="ARBA" id="ARBA00004141"/>
    </source>
</evidence>
<comment type="similarity">
    <text evidence="2">Belongs to the TMEM234 family.</text>
</comment>
<comment type="caution">
    <text evidence="7">The sequence shown here is derived from an EMBL/GenBank/DDBJ whole genome shotgun (WGS) entry which is preliminary data.</text>
</comment>
<evidence type="ECO:0000256" key="5">
    <source>
        <dbReference type="ARBA" id="ARBA00023136"/>
    </source>
</evidence>
<dbReference type="PANTHER" id="PTHR28668:SF1">
    <property type="entry name" value="TRANSMEMBRANE PROTEIN 234"/>
    <property type="match status" value="1"/>
</dbReference>
<keyword evidence="8" id="KW-1185">Reference proteome</keyword>
<dbReference type="Gene3D" id="1.10.3730.20">
    <property type="match status" value="1"/>
</dbReference>
<protein>
    <recommendedName>
        <fullName evidence="9">Integral membrane protein</fullName>
    </recommendedName>
</protein>
<organism evidence="7 8">
    <name type="scientific">Venturia inaequalis</name>
    <name type="common">Apple scab fungus</name>
    <dbReference type="NCBI Taxonomy" id="5025"/>
    <lineage>
        <taxon>Eukaryota</taxon>
        <taxon>Fungi</taxon>
        <taxon>Dikarya</taxon>
        <taxon>Ascomycota</taxon>
        <taxon>Pezizomycotina</taxon>
        <taxon>Dothideomycetes</taxon>
        <taxon>Pleosporomycetidae</taxon>
        <taxon>Venturiales</taxon>
        <taxon>Venturiaceae</taxon>
        <taxon>Venturia</taxon>
    </lineage>
</organism>